<evidence type="ECO:0000256" key="3">
    <source>
        <dbReference type="ARBA" id="ARBA00022801"/>
    </source>
</evidence>
<gene>
    <name evidence="12" type="ORF">GCM10010439_00860</name>
</gene>
<keyword evidence="9" id="KW-0472">Membrane</keyword>
<dbReference type="Gene3D" id="3.40.710.10">
    <property type="entry name" value="DD-peptidase/beta-lactamase superfamily"/>
    <property type="match status" value="1"/>
</dbReference>
<keyword evidence="4" id="KW-0133">Cell shape</keyword>
<evidence type="ECO:0000256" key="9">
    <source>
        <dbReference type="SAM" id="Phobius"/>
    </source>
</evidence>
<comment type="caution">
    <text evidence="12">The sequence shown here is derived from an EMBL/GenBank/DDBJ whole genome shotgun (WGS) entry which is preliminary data.</text>
</comment>
<feature type="compositionally biased region" description="Basic and acidic residues" evidence="8">
    <location>
        <begin position="323"/>
        <end position="337"/>
    </location>
</feature>
<feature type="transmembrane region" description="Helical" evidence="9">
    <location>
        <begin position="341"/>
        <end position="360"/>
    </location>
</feature>
<keyword evidence="13" id="KW-1185">Reference proteome</keyword>
<feature type="region of interest" description="Disordered" evidence="8">
    <location>
        <begin position="309"/>
        <end position="338"/>
    </location>
</feature>
<keyword evidence="3" id="KW-0378">Hydrolase</keyword>
<dbReference type="PANTHER" id="PTHR21581:SF33">
    <property type="entry name" value="D-ALANYL-D-ALANINE CARBOXYPEPTIDASE DACB"/>
    <property type="match status" value="1"/>
</dbReference>
<evidence type="ECO:0000256" key="1">
    <source>
        <dbReference type="ARBA" id="ARBA00007164"/>
    </source>
</evidence>
<evidence type="ECO:0000259" key="11">
    <source>
        <dbReference type="Pfam" id="PF00768"/>
    </source>
</evidence>
<evidence type="ECO:0000256" key="8">
    <source>
        <dbReference type="SAM" id="MobiDB-lite"/>
    </source>
</evidence>
<dbReference type="InterPro" id="IPR012338">
    <property type="entry name" value="Beta-lactam/transpept-like"/>
</dbReference>
<dbReference type="Proteomes" id="UP001501842">
    <property type="component" value="Unassembled WGS sequence"/>
</dbReference>
<dbReference type="EMBL" id="BAAATZ010000001">
    <property type="protein sequence ID" value="GAA2718240.1"/>
    <property type="molecule type" value="Genomic_DNA"/>
</dbReference>
<dbReference type="SUPFAM" id="SSF56601">
    <property type="entry name" value="beta-lactamase/transpeptidase-like"/>
    <property type="match status" value="1"/>
</dbReference>
<feature type="domain" description="Peptidase S11 D-alanyl-D-alanine carboxypeptidase A N-terminal" evidence="11">
    <location>
        <begin position="34"/>
        <end position="282"/>
    </location>
</feature>
<keyword evidence="9" id="KW-0812">Transmembrane</keyword>
<organism evidence="12 13">
    <name type="scientific">Actinocorallia aurantiaca</name>
    <dbReference type="NCBI Taxonomy" id="46204"/>
    <lineage>
        <taxon>Bacteria</taxon>
        <taxon>Bacillati</taxon>
        <taxon>Actinomycetota</taxon>
        <taxon>Actinomycetes</taxon>
        <taxon>Streptosporangiales</taxon>
        <taxon>Thermomonosporaceae</taxon>
        <taxon>Actinocorallia</taxon>
    </lineage>
</organism>
<dbReference type="Pfam" id="PF00768">
    <property type="entry name" value="Peptidase_S11"/>
    <property type="match status" value="1"/>
</dbReference>
<feature type="signal peptide" evidence="10">
    <location>
        <begin position="1"/>
        <end position="29"/>
    </location>
</feature>
<evidence type="ECO:0000313" key="13">
    <source>
        <dbReference type="Proteomes" id="UP001501842"/>
    </source>
</evidence>
<dbReference type="PANTHER" id="PTHR21581">
    <property type="entry name" value="D-ALANYL-D-ALANINE CARBOXYPEPTIDASE"/>
    <property type="match status" value="1"/>
</dbReference>
<sequence length="368" mass="39073">MLMGAPHRAAAAAAAAMLTVALTPGTAVAAPDTPLKKLKAGSWIIADADTGEVLAARNPHRRFLPASTQKVLTAVTLIPRLGDQTMIQPTRESVEPEGTKVGMTPKLTYPSGDLFRALLMASANDAAMTLTLPQGGMKPTLDLMNAEAKRIGAVDTLAGSPNGLDVDLGLNVKTQYTTSYDLALILREGLKMPGFVEYAATVHSTFPALRPAKVDKKTKKKTPAKRYKMPIYSHIRMLPGESRAYKGFIAGKNGYTNAARQTFVGAAERNGRRIIIALMKAESLWDNAETLFDWGFANAGKVEPVEALAQPVPSASESPSTAARRESQKGGSEKESGSNDLLLGAVGGGFILAGMAVLLFRRRPASTE</sequence>
<reference evidence="12 13" key="1">
    <citation type="journal article" date="2019" name="Int. J. Syst. Evol. Microbiol.">
        <title>The Global Catalogue of Microorganisms (GCM) 10K type strain sequencing project: providing services to taxonomists for standard genome sequencing and annotation.</title>
        <authorList>
            <consortium name="The Broad Institute Genomics Platform"/>
            <consortium name="The Broad Institute Genome Sequencing Center for Infectious Disease"/>
            <person name="Wu L."/>
            <person name="Ma J."/>
        </authorList>
    </citation>
    <scope>NUCLEOTIDE SEQUENCE [LARGE SCALE GENOMIC DNA]</scope>
    <source>
        <strain evidence="12 13">JCM 8201</strain>
    </source>
</reference>
<evidence type="ECO:0000256" key="5">
    <source>
        <dbReference type="ARBA" id="ARBA00022984"/>
    </source>
</evidence>
<evidence type="ECO:0000256" key="6">
    <source>
        <dbReference type="ARBA" id="ARBA00023316"/>
    </source>
</evidence>
<evidence type="ECO:0000256" key="2">
    <source>
        <dbReference type="ARBA" id="ARBA00022729"/>
    </source>
</evidence>
<accession>A0ABN3TUE1</accession>
<dbReference type="InterPro" id="IPR001967">
    <property type="entry name" value="Peptidase_S11_N"/>
</dbReference>
<keyword evidence="5" id="KW-0573">Peptidoglycan synthesis</keyword>
<keyword evidence="2 10" id="KW-0732">Signal</keyword>
<evidence type="ECO:0000256" key="4">
    <source>
        <dbReference type="ARBA" id="ARBA00022960"/>
    </source>
</evidence>
<keyword evidence="6" id="KW-0961">Cell wall biogenesis/degradation</keyword>
<dbReference type="PRINTS" id="PR00725">
    <property type="entry name" value="DADACBPTASE1"/>
</dbReference>
<evidence type="ECO:0000313" key="12">
    <source>
        <dbReference type="EMBL" id="GAA2718240.1"/>
    </source>
</evidence>
<feature type="chain" id="PRO_5047513592" description="Peptidase S11 D-alanyl-D-alanine carboxypeptidase A N-terminal domain-containing protein" evidence="10">
    <location>
        <begin position="30"/>
        <end position="368"/>
    </location>
</feature>
<proteinExistence type="inferred from homology"/>
<dbReference type="InterPro" id="IPR018044">
    <property type="entry name" value="Peptidase_S11"/>
</dbReference>
<evidence type="ECO:0000256" key="10">
    <source>
        <dbReference type="SAM" id="SignalP"/>
    </source>
</evidence>
<keyword evidence="9" id="KW-1133">Transmembrane helix</keyword>
<name>A0ABN3TUE1_9ACTN</name>
<protein>
    <recommendedName>
        <fullName evidence="11">Peptidase S11 D-alanyl-D-alanine carboxypeptidase A N-terminal domain-containing protein</fullName>
    </recommendedName>
</protein>
<comment type="similarity">
    <text evidence="1 7">Belongs to the peptidase S11 family.</text>
</comment>
<evidence type="ECO:0000256" key="7">
    <source>
        <dbReference type="RuleBase" id="RU004016"/>
    </source>
</evidence>